<sequence>MSSPRKRSADESPEELFEQSILEEETGESEQDRDIDGFLTQVDLATSQRVARMRMARSEEFDDDDKVSGVIKRVTLKNFMCHANFQVELGPRLNFIIGHNGSGKSSILTAISVCLGAKATETNRGSSLGDLIKEGTTVSEITVVLSNEGAEAYEPGTYGNEIIIQRVLRKGTKQFPYSLKSENGRKISSKKTDLDAILDYFGIAVSNPMSFLSQDMARSFLTASSDEQKYKFFMKGTLMSEMIDNFKMTADKISAIQARLIKMKQDVIELKEEASEAKAMHQRLKDSDNLRNRQLILHGKYFWLKKDEAVKVIQDIQQTLEEHSAIIDEIDRNIADENLKLEAAKKNHEHAQQKYDNLVEEANALKQEFTEKKTATKRKTIEAEKLKTKYTDTEKEVQRYEKMLADLDKQIRQEEEEIRRNSGGSKDVLEQQVSTKKTEEESLNSQIQELKAQLDQIDDRNKGEYQRLSSIADDKRESIRQIQAQISQAQSQRAPDPMSAYPEEVRRVVSEIQKTRFRGRVIGPLGRHAFLRPGFEDFSGIIESQLSAHVNSFVVENHADWSQLQSIMRRNRFNGRIITRRPERFNFSHGIPKINHPTILDALEFDDEDAKYTFIDQAKIEKMVLVKDRKVGQELLESGISNLRCVLALQNGDSGFELRTSNGAFLSNPIRYQYGGRPKIGPKTGVLDVNPLRQRLSAFNKEKDDIELQKQQWQQRVQQEKRQCQDQIKSLGASVRRLKTEIHNLEKKLEEDGDTGKLEALRDERDGTERQKFLYEQSLPDLETQIADTFERLQEMDKELNKVRAVAKGHGELVEQVRTNLLELESAIQLGNTKKAYHETKKNQRLEQANTYQEGLPAWEKKATDMETEATKFCSREEAESIKIKDENDLKRMIEQITKKVDAANELLGMSPEQIILNDEKANQKYQYAFGQFNQARKTRDLLNVSLDNRLKAFKTSRGSTLVQADMDFKSSLEFRNFSGQLDFDLKRNKLTMLVSTKNDKKPRHVDSLSGGEKSFSQIALLLATWKPMKSRIKGLDEFDVFMDQVNRKIGMKLMLNKLSNEVKAQTIFITPQDIGQIAELDPKFVRIHRVQDPRAHQ</sequence>
<evidence type="ECO:0000256" key="11">
    <source>
        <dbReference type="ARBA" id="ARBA00023242"/>
    </source>
</evidence>
<dbReference type="PANTHER" id="PTHR19306:SF6">
    <property type="entry name" value="STRUCTURAL MAINTENANCE OF CHROMOSOMES PROTEIN 6"/>
    <property type="match status" value="1"/>
</dbReference>
<feature type="coiled-coil region" evidence="12">
    <location>
        <begin position="696"/>
        <end position="755"/>
    </location>
</feature>
<dbReference type="GO" id="GO:0007059">
    <property type="term" value="P:chromosome segregation"/>
    <property type="evidence" value="ECO:0007669"/>
    <property type="project" value="UniProtKB-ARBA"/>
</dbReference>
<dbReference type="Proteomes" id="UP000189513">
    <property type="component" value="Unassembled WGS sequence"/>
</dbReference>
<evidence type="ECO:0000313" key="17">
    <source>
        <dbReference type="Proteomes" id="UP000189513"/>
    </source>
</evidence>
<feature type="region of interest" description="Disordered" evidence="13">
    <location>
        <begin position="414"/>
        <end position="444"/>
    </location>
</feature>
<evidence type="ECO:0000256" key="10">
    <source>
        <dbReference type="ARBA" id="ARBA00023204"/>
    </source>
</evidence>
<organism evidence="15">
    <name type="scientific">Cyberlindnera fabianii</name>
    <name type="common">Yeast</name>
    <name type="synonym">Hansenula fabianii</name>
    <dbReference type="NCBI Taxonomy" id="36022"/>
    <lineage>
        <taxon>Eukaryota</taxon>
        <taxon>Fungi</taxon>
        <taxon>Dikarya</taxon>
        <taxon>Ascomycota</taxon>
        <taxon>Saccharomycotina</taxon>
        <taxon>Saccharomycetes</taxon>
        <taxon>Phaffomycetales</taxon>
        <taxon>Phaffomycetaceae</taxon>
        <taxon>Cyberlindnera</taxon>
    </lineage>
</organism>
<dbReference type="GO" id="GO:0035861">
    <property type="term" value="C:site of double-strand break"/>
    <property type="evidence" value="ECO:0007669"/>
    <property type="project" value="TreeGrafter"/>
</dbReference>
<feature type="compositionally biased region" description="Acidic residues" evidence="13">
    <location>
        <begin position="11"/>
        <end position="29"/>
    </location>
</feature>
<dbReference type="GO" id="GO:0000724">
    <property type="term" value="P:double-strand break repair via homologous recombination"/>
    <property type="evidence" value="ECO:0007669"/>
    <property type="project" value="TreeGrafter"/>
</dbReference>
<keyword evidence="6" id="KW-0227">DNA damage</keyword>
<dbReference type="GO" id="GO:0005524">
    <property type="term" value="F:ATP binding"/>
    <property type="evidence" value="ECO:0007669"/>
    <property type="project" value="UniProtKB-KW"/>
</dbReference>
<keyword evidence="9" id="KW-0233">DNA recombination</keyword>
<evidence type="ECO:0000256" key="8">
    <source>
        <dbReference type="ARBA" id="ARBA00023054"/>
    </source>
</evidence>
<reference evidence="16" key="3">
    <citation type="submission" date="2017-01" db="EMBL/GenBank/DDBJ databases">
        <authorList>
            <person name="Mah S.A."/>
            <person name="Swanson W.J."/>
            <person name="Moy G.W."/>
            <person name="Vacquier V.D."/>
        </authorList>
    </citation>
    <scope>NUCLEOTIDE SEQUENCE [LARGE SCALE GENOMIC DNA]</scope>
    <source>
        <strain evidence="16">65</strain>
    </source>
</reference>
<reference evidence="17" key="2">
    <citation type="journal article" date="2017" name="Genome Announc.">
        <title>Genome sequences of Cyberlindnera fabianii 65, Pichia kudriavzevii 129, and Saccharomyces cerevisiae 131 isolated from fermented masau fruits in Zimbabwe.</title>
        <authorList>
            <person name="van Rijswijck I.M.H."/>
            <person name="Derks M.F.L."/>
            <person name="Abee T."/>
            <person name="de Ridder D."/>
            <person name="Smid E.J."/>
        </authorList>
    </citation>
    <scope>NUCLEOTIDE SEQUENCE [LARGE SCALE GENOMIC DNA]</scope>
    <source>
        <strain evidence="17">65</strain>
    </source>
</reference>
<dbReference type="InterPro" id="IPR027417">
    <property type="entry name" value="P-loop_NTPase"/>
</dbReference>
<evidence type="ECO:0000256" key="5">
    <source>
        <dbReference type="ARBA" id="ARBA00022741"/>
    </source>
</evidence>
<evidence type="ECO:0000256" key="6">
    <source>
        <dbReference type="ARBA" id="ARBA00022763"/>
    </source>
</evidence>
<dbReference type="Pfam" id="PF02463">
    <property type="entry name" value="SMC_N"/>
    <property type="match status" value="1"/>
</dbReference>
<dbReference type="VEuPathDB" id="FungiDB:BON22_0150"/>
<dbReference type="GO" id="GO:0003697">
    <property type="term" value="F:single-stranded DNA binding"/>
    <property type="evidence" value="ECO:0007669"/>
    <property type="project" value="TreeGrafter"/>
</dbReference>
<reference evidence="15" key="1">
    <citation type="journal article" date="2014" name="Genome Announc.">
        <title>Genome sequence of the yeast Cyberlindnera fabianii (Hansenula fabianii).</title>
        <authorList>
            <person name="Freel K.C."/>
            <person name="Sarilar V."/>
            <person name="Neuveglise C."/>
            <person name="Devillers H."/>
            <person name="Friedrich A."/>
            <person name="Schacherer J."/>
        </authorList>
    </citation>
    <scope>NUCLEOTIDE SEQUENCE</scope>
    <source>
        <strain evidence="15">YJS4271</strain>
    </source>
</reference>
<evidence type="ECO:0000313" key="15">
    <source>
        <dbReference type="EMBL" id="CDR38662.1"/>
    </source>
</evidence>
<evidence type="ECO:0000313" key="16">
    <source>
        <dbReference type="EMBL" id="ONH69505.1"/>
    </source>
</evidence>
<feature type="coiled-coil region" evidence="12">
    <location>
        <begin position="253"/>
        <end position="287"/>
    </location>
</feature>
<dbReference type="AlphaFoldDB" id="A0A061AND9"/>
<evidence type="ECO:0000256" key="2">
    <source>
        <dbReference type="ARBA" id="ARBA00004286"/>
    </source>
</evidence>
<evidence type="ECO:0000256" key="9">
    <source>
        <dbReference type="ARBA" id="ARBA00023172"/>
    </source>
</evidence>
<dbReference type="InterPro" id="IPR003395">
    <property type="entry name" value="RecF/RecN/SMC_N"/>
</dbReference>
<evidence type="ECO:0000259" key="14">
    <source>
        <dbReference type="Pfam" id="PF02463"/>
    </source>
</evidence>
<dbReference type="EMBL" id="LK052887">
    <property type="protein sequence ID" value="CDR38662.1"/>
    <property type="molecule type" value="Genomic_DNA"/>
</dbReference>
<keyword evidence="7" id="KW-0067">ATP-binding</keyword>
<dbReference type="SUPFAM" id="SSF52540">
    <property type="entry name" value="P-loop containing nucleoside triphosphate hydrolases"/>
    <property type="match status" value="1"/>
</dbReference>
<keyword evidence="4" id="KW-0158">Chromosome</keyword>
<dbReference type="Gene3D" id="3.40.50.300">
    <property type="entry name" value="P-loop containing nucleotide triphosphate hydrolases"/>
    <property type="match status" value="2"/>
</dbReference>
<dbReference type="GO" id="GO:0030915">
    <property type="term" value="C:Smc5-Smc6 complex"/>
    <property type="evidence" value="ECO:0007669"/>
    <property type="project" value="TreeGrafter"/>
</dbReference>
<evidence type="ECO:0000256" key="3">
    <source>
        <dbReference type="ARBA" id="ARBA00006793"/>
    </source>
</evidence>
<evidence type="ECO:0000256" key="13">
    <source>
        <dbReference type="SAM" id="MobiDB-lite"/>
    </source>
</evidence>
<gene>
    <name evidence="16" type="ORF">BON22_0150</name>
    <name evidence="15" type="ORF">CYFA0S_02e04258g</name>
</gene>
<evidence type="ECO:0000256" key="12">
    <source>
        <dbReference type="SAM" id="Coils"/>
    </source>
</evidence>
<evidence type="ECO:0000256" key="1">
    <source>
        <dbReference type="ARBA" id="ARBA00004123"/>
    </source>
</evidence>
<evidence type="ECO:0000256" key="7">
    <source>
        <dbReference type="ARBA" id="ARBA00022840"/>
    </source>
</evidence>
<keyword evidence="17" id="KW-1185">Reference proteome</keyword>
<comment type="subcellular location">
    <subcellularLocation>
        <location evidence="2">Chromosome</location>
    </subcellularLocation>
    <subcellularLocation>
        <location evidence="1">Nucleus</location>
    </subcellularLocation>
</comment>
<keyword evidence="10" id="KW-0234">DNA repair</keyword>
<name>A0A061AND9_CYBFA</name>
<dbReference type="STRING" id="36022.A0A061AND9"/>
<keyword evidence="11" id="KW-0539">Nucleus</keyword>
<dbReference type="EMBL" id="MPUK01000001">
    <property type="protein sequence ID" value="ONH69505.1"/>
    <property type="molecule type" value="Genomic_DNA"/>
</dbReference>
<dbReference type="GO" id="GO:0005634">
    <property type="term" value="C:nucleus"/>
    <property type="evidence" value="ECO:0007669"/>
    <property type="project" value="UniProtKB-SubCell"/>
</dbReference>
<feature type="domain" description="RecF/RecN/SMC N-terminal" evidence="14">
    <location>
        <begin position="71"/>
        <end position="1073"/>
    </location>
</feature>
<dbReference type="OMA" id="FMCHRSL"/>
<comment type="similarity">
    <text evidence="3">Belongs to the SMC family. SMC6 subfamily.</text>
</comment>
<feature type="region of interest" description="Disordered" evidence="13">
    <location>
        <begin position="1"/>
        <end position="36"/>
    </location>
</feature>
<dbReference type="OrthoDB" id="10265785at2759"/>
<accession>A0A061AND9</accession>
<keyword evidence="5" id="KW-0547">Nucleotide-binding</keyword>
<keyword evidence="8 12" id="KW-0175">Coiled coil</keyword>
<dbReference type="PANTHER" id="PTHR19306">
    <property type="entry name" value="STRUCTURAL MAINTENANCE OF CHROMOSOMES 5,6 SMC5, SMC6"/>
    <property type="match status" value="1"/>
</dbReference>
<dbReference type="GO" id="GO:0003684">
    <property type="term" value="F:damaged DNA binding"/>
    <property type="evidence" value="ECO:0007669"/>
    <property type="project" value="TreeGrafter"/>
</dbReference>
<evidence type="ECO:0000256" key="4">
    <source>
        <dbReference type="ARBA" id="ARBA00022454"/>
    </source>
</evidence>
<proteinExistence type="inferred from homology"/>
<protein>
    <submittedName>
        <fullName evidence="15">CYFA0S02e04258g1_1</fullName>
    </submittedName>
    <submittedName>
        <fullName evidence="16">Structural maintenance of chromosomes protein 6</fullName>
    </submittedName>
</protein>